<evidence type="ECO:0000313" key="19">
    <source>
        <dbReference type="Proteomes" id="UP000030759"/>
    </source>
</evidence>
<evidence type="ECO:0000313" key="18">
    <source>
        <dbReference type="Ensembl" id="ENSCGRP00001004747.1"/>
    </source>
</evidence>
<dbReference type="SUPFAM" id="SSF81321">
    <property type="entry name" value="Family A G protein-coupled receptor-like"/>
    <property type="match status" value="1"/>
</dbReference>
<feature type="transmembrane region" description="Helical" evidence="16">
    <location>
        <begin position="232"/>
        <end position="255"/>
    </location>
</feature>
<evidence type="ECO:0000256" key="12">
    <source>
        <dbReference type="ARBA" id="ARBA00023224"/>
    </source>
</evidence>
<keyword evidence="8 15" id="KW-0297">G-protein coupled receptor</keyword>
<keyword evidence="7 16" id="KW-1133">Transmembrane helix</keyword>
<dbReference type="Ensembl" id="ENSCGRT00001007177.1">
    <property type="protein sequence ID" value="ENSCGRP00001004747.1"/>
    <property type="gene ID" value="ENSCGRG00001006107.1"/>
</dbReference>
<keyword evidence="12 15" id="KW-0807">Transducer</keyword>
<evidence type="ECO:0000256" key="6">
    <source>
        <dbReference type="ARBA" id="ARBA00022692"/>
    </source>
</evidence>
<keyword evidence="11" id="KW-0325">Glycoprotein</keyword>
<evidence type="ECO:0000256" key="3">
    <source>
        <dbReference type="ARBA" id="ARBA00022475"/>
    </source>
</evidence>
<dbReference type="GeneID" id="100751741"/>
<evidence type="ECO:0000256" key="4">
    <source>
        <dbReference type="ARBA" id="ARBA00022480"/>
    </source>
</evidence>
<evidence type="ECO:0000256" key="5">
    <source>
        <dbReference type="ARBA" id="ARBA00022606"/>
    </source>
</evidence>
<evidence type="ECO:0000256" key="14">
    <source>
        <dbReference type="RuleBase" id="RU004423"/>
    </source>
</evidence>
<dbReference type="Pfam" id="PF05296">
    <property type="entry name" value="TAS2R"/>
    <property type="match status" value="1"/>
</dbReference>
<evidence type="ECO:0000256" key="7">
    <source>
        <dbReference type="ARBA" id="ARBA00022989"/>
    </source>
</evidence>
<keyword evidence="9 15" id="KW-0472">Membrane</keyword>
<keyword evidence="3" id="KW-1003">Cell membrane</keyword>
<dbReference type="OMA" id="REWVQVK"/>
<protein>
    <recommendedName>
        <fullName evidence="15">Taste receptor type 2</fullName>
    </recommendedName>
</protein>
<dbReference type="Proteomes" id="UP001108280">
    <property type="component" value="Chromosome 1"/>
</dbReference>
<dbReference type="Proteomes" id="UP000694386">
    <property type="component" value="Unplaced"/>
</dbReference>
<keyword evidence="5 15" id="KW-0716">Sensory transduction</keyword>
<evidence type="ECO:0000313" key="21">
    <source>
        <dbReference type="RefSeq" id="XP_027245508.1"/>
    </source>
</evidence>
<feature type="transmembrane region" description="Helical" evidence="16">
    <location>
        <begin position="125"/>
        <end position="146"/>
    </location>
</feature>
<dbReference type="GO" id="GO:0005802">
    <property type="term" value="C:trans-Golgi network"/>
    <property type="evidence" value="ECO:0007669"/>
    <property type="project" value="Ensembl"/>
</dbReference>
<feature type="transmembrane region" description="Helical" evidence="16">
    <location>
        <begin position="45"/>
        <end position="63"/>
    </location>
</feature>
<comment type="similarity">
    <text evidence="2 14">Belongs to the G-protein coupled receptor T2R family.</text>
</comment>
<accession>A0A061IMW7</accession>
<evidence type="ECO:0000256" key="11">
    <source>
        <dbReference type="ARBA" id="ARBA00023180"/>
    </source>
</evidence>
<feature type="transmembrane region" description="Helical" evidence="16">
    <location>
        <begin position="83"/>
        <end position="105"/>
    </location>
</feature>
<proteinExistence type="inferred from homology"/>
<feature type="transmembrane region" description="Helical" evidence="16">
    <location>
        <begin position="6"/>
        <end position="33"/>
    </location>
</feature>
<reference evidence="20" key="3">
    <citation type="journal article" date="2018" name="Biotechnol. Bioeng.">
        <title>A reference genome of the Chinese hamster based on a hybrid assembly strategy.</title>
        <authorList>
            <person name="Rupp O."/>
            <person name="MacDonald M.L."/>
            <person name="Li S."/>
            <person name="Dhiman H."/>
            <person name="Polson S."/>
            <person name="Griep S."/>
            <person name="Heffner K."/>
            <person name="Hernandez I."/>
            <person name="Brinkrolf K."/>
            <person name="Jadhav V."/>
            <person name="Samoudi M."/>
            <person name="Hao H."/>
            <person name="Kingham B."/>
            <person name="Goesmann A."/>
            <person name="Betenbaugh M.J."/>
            <person name="Lewis N.E."/>
            <person name="Borth N."/>
            <person name="Lee K.H."/>
        </authorList>
    </citation>
    <scope>NUCLEOTIDE SEQUENCE [LARGE SCALE GENOMIC DNA]</scope>
    <source>
        <strain evidence="20">17A/GY</strain>
    </source>
</reference>
<sequence>MVPNQVTIFSIIMYVLESLIIIIQSGITVAVLCREWMNFQRLSPVEMILISLGISHFCLQWASVLYNFGTFSRPVYLFWKISVIWEFMNILTFWLTSLLAVFYCVKVSSFTHSIFLWLRWKILKLVPWLILGTLIASCLSIIPSVIKYHIQMELIALDHVPRNSSSIVRLQMFEQHLSNPLKMIGFGVPFLVFLVSIIVLIVSLFRHWGQMKEYNTNNSCSMKAQSTVLRSLVTFFIFFTSYFLTVVVSFIGTIFDKKSWFWVSEAIIYGLVCIHYTSLMMSNPTLKKVLKMPV</sequence>
<evidence type="ECO:0000313" key="17">
    <source>
        <dbReference type="EMBL" id="ERE89270.1"/>
    </source>
</evidence>
<evidence type="ECO:0000256" key="8">
    <source>
        <dbReference type="ARBA" id="ARBA00023040"/>
    </source>
</evidence>
<dbReference type="AlphaFoldDB" id="A0A061IMW7"/>
<evidence type="ECO:0000256" key="16">
    <source>
        <dbReference type="SAM" id="Phobius"/>
    </source>
</evidence>
<reference evidence="19" key="1">
    <citation type="journal article" date="2013" name="Nat. Biotechnol.">
        <title>Chinese hamster genome sequenced from sorted chromosomes.</title>
        <authorList>
            <person name="Brinkrolf K."/>
            <person name="Rupp O."/>
            <person name="Laux H."/>
            <person name="Kollin F."/>
            <person name="Ernst W."/>
            <person name="Linke B."/>
            <person name="Kofler R."/>
            <person name="Romand S."/>
            <person name="Hesse F."/>
            <person name="Budach W.E."/>
            <person name="Galosy S."/>
            <person name="Muller D."/>
            <person name="Noll T."/>
            <person name="Wienberg J."/>
            <person name="Jostock T."/>
            <person name="Leonard M."/>
            <person name="Grillari J."/>
            <person name="Tauch A."/>
            <person name="Goesmann A."/>
            <person name="Helk B."/>
            <person name="Mott J.E."/>
            <person name="Puhler A."/>
            <person name="Borth N."/>
        </authorList>
    </citation>
    <scope>NUCLEOTIDE SEQUENCE [LARGE SCALE GENOMIC DNA]</scope>
    <source>
        <strain evidence="19">17A/GY</strain>
    </source>
</reference>
<keyword evidence="4 15" id="KW-0919">Taste</keyword>
<reference evidence="18" key="6">
    <citation type="submission" date="2025-05" db="UniProtKB">
        <authorList>
            <consortium name="Ensembl"/>
        </authorList>
    </citation>
    <scope>IDENTIFICATION</scope>
</reference>
<reference evidence="21" key="5">
    <citation type="submission" date="2025-04" db="UniProtKB">
        <authorList>
            <consortium name="RefSeq"/>
        </authorList>
    </citation>
    <scope>IDENTIFICATION</scope>
    <source>
        <strain evidence="21">17A/GY</strain>
        <tissue evidence="21">Liver</tissue>
    </source>
</reference>
<evidence type="ECO:0000256" key="2">
    <source>
        <dbReference type="ARBA" id="ARBA00007376"/>
    </source>
</evidence>
<reference evidence="17" key="2">
    <citation type="submission" date="2013-03" db="EMBL/GenBank/DDBJ databases">
        <title>Chinese hamster genome sequenced from sorted chromosomes.</title>
        <authorList>
            <person name="Brinkrolf K."/>
            <person name="Rupp O."/>
            <person name="Laux H."/>
            <person name="Kollin F."/>
            <person name="Ernst W."/>
            <person name="Linke B."/>
            <person name="Kofler R."/>
            <person name="Romand S."/>
            <person name="Hesse F."/>
            <person name="Budach W.E."/>
            <person name="Galosy S."/>
            <person name="Muller D."/>
            <person name="Noll T."/>
            <person name="Wienberg J."/>
            <person name="Jostock T."/>
            <person name="Leonard M."/>
            <person name="Grillari J."/>
            <person name="Tauch A."/>
            <person name="Goesmann A."/>
            <person name="Helk B."/>
            <person name="Mott J.E."/>
            <person name="Puehler A."/>
            <person name="Borth N."/>
        </authorList>
    </citation>
    <scope>NUCLEOTIDE SEQUENCE</scope>
    <source>
        <strain evidence="17">17A/GY</strain>
    </source>
</reference>
<dbReference type="Proteomes" id="UP000030759">
    <property type="component" value="Unassembled WGS sequence"/>
</dbReference>
<dbReference type="CDD" id="cd15017">
    <property type="entry name" value="7tm_TAS2R16"/>
    <property type="match status" value="1"/>
</dbReference>
<feature type="transmembrane region" description="Helical" evidence="16">
    <location>
        <begin position="183"/>
        <end position="205"/>
    </location>
</feature>
<dbReference type="EMBL" id="KE664837">
    <property type="protein sequence ID" value="ERE89270.1"/>
    <property type="molecule type" value="Genomic_DNA"/>
</dbReference>
<feature type="transmembrane region" description="Helical" evidence="16">
    <location>
        <begin position="261"/>
        <end position="282"/>
    </location>
</feature>
<dbReference type="FunFam" id="1.20.1070.10:FF:000055">
    <property type="entry name" value="Taste receptor type 2"/>
    <property type="match status" value="1"/>
</dbReference>
<evidence type="ECO:0000256" key="15">
    <source>
        <dbReference type="RuleBase" id="RU004424"/>
    </source>
</evidence>
<evidence type="ECO:0000256" key="13">
    <source>
        <dbReference type="ARBA" id="ARBA00038817"/>
    </source>
</evidence>
<evidence type="ECO:0000256" key="9">
    <source>
        <dbReference type="ARBA" id="ARBA00023136"/>
    </source>
</evidence>
<keyword evidence="10 15" id="KW-0675">Receptor</keyword>
<dbReference type="PANTHER" id="PTHR11394">
    <property type="entry name" value="TASTE RECEPTOR TYPE 2"/>
    <property type="match status" value="1"/>
</dbReference>
<gene>
    <name evidence="18 21" type="primary">Tas2r16</name>
    <name evidence="17" type="ORF">H671_1g2452</name>
</gene>
<evidence type="ECO:0000313" key="20">
    <source>
        <dbReference type="Proteomes" id="UP001108280"/>
    </source>
</evidence>
<dbReference type="CTD" id="50833"/>
<dbReference type="Gene3D" id="1.20.1070.10">
    <property type="entry name" value="Rhodopsin 7-helix transmembrane proteins"/>
    <property type="match status" value="1"/>
</dbReference>
<dbReference type="GO" id="GO:0005783">
    <property type="term" value="C:endoplasmic reticulum"/>
    <property type="evidence" value="ECO:0007669"/>
    <property type="project" value="Ensembl"/>
</dbReference>
<dbReference type="OrthoDB" id="9834076at2759"/>
<comment type="subunit">
    <text evidence="13">Interacts with RTP3 and RTP4.</text>
</comment>
<keyword evidence="20" id="KW-1185">Reference proteome</keyword>
<comment type="subcellular location">
    <subcellularLocation>
        <location evidence="1">Cell membrane</location>
        <topology evidence="1">Multi-pass membrane protein</topology>
    </subcellularLocation>
    <subcellularLocation>
        <location evidence="15">Membrane</location>
        <topology evidence="15">Multi-pass membrane protein</topology>
    </subcellularLocation>
</comment>
<dbReference type="KEGG" id="cge:100751741"/>
<dbReference type="RefSeq" id="XP_003504912.1">
    <property type="nucleotide sequence ID" value="XM_003504864.1"/>
</dbReference>
<evidence type="ECO:0000256" key="10">
    <source>
        <dbReference type="ARBA" id="ARBA00023170"/>
    </source>
</evidence>
<keyword evidence="6 15" id="KW-0812">Transmembrane</keyword>
<name>A0A061IMW7_CRIGR</name>
<dbReference type="GO" id="GO:0004930">
    <property type="term" value="F:G protein-coupled receptor activity"/>
    <property type="evidence" value="ECO:0007669"/>
    <property type="project" value="UniProtKB-KW"/>
</dbReference>
<dbReference type="InterPro" id="IPR007960">
    <property type="entry name" value="TAS2R"/>
</dbReference>
<dbReference type="PANTHER" id="PTHR11394:SF68">
    <property type="entry name" value="TASTE RECEPTOR TYPE 2 MEMBER 16"/>
    <property type="match status" value="1"/>
</dbReference>
<dbReference type="GO" id="GO:0033038">
    <property type="term" value="F:bitter taste receptor activity"/>
    <property type="evidence" value="ECO:0007669"/>
    <property type="project" value="Ensembl"/>
</dbReference>
<evidence type="ECO:0000256" key="1">
    <source>
        <dbReference type="ARBA" id="ARBA00004651"/>
    </source>
</evidence>
<organism evidence="17 19">
    <name type="scientific">Cricetulus griseus</name>
    <name type="common">Chinese hamster</name>
    <name type="synonym">Cricetulus barabensis griseus</name>
    <dbReference type="NCBI Taxonomy" id="10029"/>
    <lineage>
        <taxon>Eukaryota</taxon>
        <taxon>Metazoa</taxon>
        <taxon>Chordata</taxon>
        <taxon>Craniata</taxon>
        <taxon>Vertebrata</taxon>
        <taxon>Euteleostomi</taxon>
        <taxon>Mammalia</taxon>
        <taxon>Eutheria</taxon>
        <taxon>Euarchontoglires</taxon>
        <taxon>Glires</taxon>
        <taxon>Rodentia</taxon>
        <taxon>Myomorpha</taxon>
        <taxon>Muroidea</taxon>
        <taxon>Cricetidae</taxon>
        <taxon>Cricetinae</taxon>
        <taxon>Cricetulus</taxon>
    </lineage>
</organism>
<dbReference type="GO" id="GO:0009897">
    <property type="term" value="C:external side of plasma membrane"/>
    <property type="evidence" value="ECO:0007669"/>
    <property type="project" value="Ensembl"/>
</dbReference>
<dbReference type="RefSeq" id="XP_027245508.1">
    <property type="nucleotide sequence ID" value="XM_027389707.1"/>
</dbReference>
<reference evidence="20" key="4">
    <citation type="journal article" date="2020" name="Biotechnol. Bioeng.">
        <title>Chromosome-scale scaffolds for the Chinese hamster reference genome assembly to facilitate the study of the CHO epigenome.</title>
        <authorList>
            <person name="Hilliard W."/>
            <person name="MacDonald M."/>
            <person name="Lee K.H."/>
        </authorList>
    </citation>
    <scope>NUCLEOTIDE SEQUENCE [LARGE SCALE GENOMIC DNA]</scope>
    <source>
        <strain evidence="20">17A/GY</strain>
    </source>
</reference>